<evidence type="ECO:0000313" key="2">
    <source>
        <dbReference type="EMBL" id="KAL1857436.1"/>
    </source>
</evidence>
<organism evidence="2 3">
    <name type="scientific">Diaporthe australafricana</name>
    <dbReference type="NCBI Taxonomy" id="127596"/>
    <lineage>
        <taxon>Eukaryota</taxon>
        <taxon>Fungi</taxon>
        <taxon>Dikarya</taxon>
        <taxon>Ascomycota</taxon>
        <taxon>Pezizomycotina</taxon>
        <taxon>Sordariomycetes</taxon>
        <taxon>Sordariomycetidae</taxon>
        <taxon>Diaporthales</taxon>
        <taxon>Diaporthaceae</taxon>
        <taxon>Diaporthe</taxon>
    </lineage>
</organism>
<dbReference type="SUPFAM" id="SSF56112">
    <property type="entry name" value="Protein kinase-like (PK-like)"/>
    <property type="match status" value="1"/>
</dbReference>
<dbReference type="EMBL" id="JAWRVE010000114">
    <property type="protein sequence ID" value="KAL1857436.1"/>
    <property type="molecule type" value="Genomic_DNA"/>
</dbReference>
<evidence type="ECO:0008006" key="4">
    <source>
        <dbReference type="Google" id="ProtNLM"/>
    </source>
</evidence>
<reference evidence="2 3" key="1">
    <citation type="journal article" date="2024" name="IMA Fungus">
        <title>IMA Genome - F19 : A genome assembly and annotation guide to empower mycologists, including annotated draft genome sequences of Ceratocystis pirilliformis, Diaporthe australafricana, Fusarium ophioides, Paecilomyces lecythidis, and Sporothrix stenoceras.</title>
        <authorList>
            <person name="Aylward J."/>
            <person name="Wilson A.M."/>
            <person name="Visagie C.M."/>
            <person name="Spraker J."/>
            <person name="Barnes I."/>
            <person name="Buitendag C."/>
            <person name="Ceriani C."/>
            <person name="Del Mar Angel L."/>
            <person name="du Plessis D."/>
            <person name="Fuchs T."/>
            <person name="Gasser K."/>
            <person name="Kramer D."/>
            <person name="Li W."/>
            <person name="Munsamy K."/>
            <person name="Piso A."/>
            <person name="Price J.L."/>
            <person name="Sonnekus B."/>
            <person name="Thomas C."/>
            <person name="van der Nest A."/>
            <person name="van Dijk A."/>
            <person name="van Heerden A."/>
            <person name="van Vuuren N."/>
            <person name="Yilmaz N."/>
            <person name="Duong T.A."/>
            <person name="van der Merwe N.A."/>
            <person name="Wingfield M.J."/>
            <person name="Wingfield B.D."/>
        </authorList>
    </citation>
    <scope>NUCLEOTIDE SEQUENCE [LARGE SCALE GENOMIC DNA]</scope>
    <source>
        <strain evidence="2 3">CMW 18300</strain>
    </source>
</reference>
<evidence type="ECO:0000256" key="1">
    <source>
        <dbReference type="SAM" id="MobiDB-lite"/>
    </source>
</evidence>
<proteinExistence type="predicted"/>
<evidence type="ECO:0000313" key="3">
    <source>
        <dbReference type="Proteomes" id="UP001583177"/>
    </source>
</evidence>
<comment type="caution">
    <text evidence="2">The sequence shown here is derived from an EMBL/GenBank/DDBJ whole genome shotgun (WGS) entry which is preliminary data.</text>
</comment>
<accession>A0ABR3WAP4</accession>
<name>A0ABR3WAP4_9PEZI</name>
<protein>
    <recommendedName>
        <fullName evidence="4">Non-specific serine/threonine protein kinase</fullName>
    </recommendedName>
</protein>
<keyword evidence="3" id="KW-1185">Reference proteome</keyword>
<dbReference type="Proteomes" id="UP001583177">
    <property type="component" value="Unassembled WGS sequence"/>
</dbReference>
<feature type="compositionally biased region" description="Basic and acidic residues" evidence="1">
    <location>
        <begin position="1"/>
        <end position="16"/>
    </location>
</feature>
<feature type="region of interest" description="Disordered" evidence="1">
    <location>
        <begin position="1"/>
        <end position="62"/>
    </location>
</feature>
<gene>
    <name evidence="2" type="ORF">Daus18300_010409</name>
</gene>
<dbReference type="InterPro" id="IPR011009">
    <property type="entry name" value="Kinase-like_dom_sf"/>
</dbReference>
<sequence>MFERFAYDETARKDGDGLPASQREAYESDEVPDAFVPRDWESNDDSDAFVPRSVDSGSEPRSMFQLEDLDKELGRWTPPEEPLRPENPYRKGKIVEIRKHTASMPFGQFYPNFEGERECAPERELRLKTLVELCVDRPPLEGKVIADEKAQTLEIVDEIRVKEDGGAQIVVCRFSGSEEQVVAKIYDPLYYGFANRMWSDQPRDVTYEAEKDYCREVAAYLELDDQFGGTDIPKYHGSWTFQLPIDLPDGQKTRDIRLILMEHIKGKPMTDLKPEDFPESVGLELVKRFVEVDCRIRFAGVTHGDVSQRNIMVCLTEPDIVERVALIDFNFAVVNRLDDFEQQTGRTRKPGPDKLPNPVNIWWGGGLYGFAGEWFPKRWDFRLRACQEWLYENYGTSEEYMPPKTPLNWDEENLPQRWIAY</sequence>